<comment type="function">
    <text evidence="3">Involved in chemotaxis. Part of a chemotaxis signal transduction system that modulates chemotaxis in response to various stimuli. Catalyzes the demethylation of specific methylglutamate residues introduced into the chemoreceptors (methyl-accepting chemotaxis proteins or MCP) by CheR. Also mediates the irreversible deamidation of specific glutamine residues to glutamic acid.</text>
</comment>
<dbReference type="HAMAP" id="MF_00099">
    <property type="entry name" value="CheB_chemtxs"/>
    <property type="match status" value="1"/>
</dbReference>
<gene>
    <name evidence="3" type="primary">cheB</name>
    <name evidence="9" type="ORF">VN24_20950</name>
</gene>
<keyword evidence="3 5" id="KW-0597">Phosphoprotein</keyword>
<dbReference type="InterPro" id="IPR008248">
    <property type="entry name" value="CheB-like"/>
</dbReference>
<dbReference type="AlphaFoldDB" id="A0A0D5NNJ4"/>
<reference evidence="10" key="2">
    <citation type="submission" date="2015-03" db="EMBL/GenBank/DDBJ databases">
        <title>Genome sequence of Paenibacillus beijingensis strain DSM 24997T.</title>
        <authorList>
            <person name="Kwak Y."/>
            <person name="Shin J.-H."/>
        </authorList>
    </citation>
    <scope>NUCLEOTIDE SEQUENCE [LARGE SCALE GENOMIC DNA]</scope>
    <source>
        <strain evidence="10">DSM 24997</strain>
    </source>
</reference>
<dbReference type="CDD" id="cd16432">
    <property type="entry name" value="CheB_Rec"/>
    <property type="match status" value="1"/>
</dbReference>
<dbReference type="GO" id="GO:0008984">
    <property type="term" value="F:protein-glutamate methylesterase activity"/>
    <property type="evidence" value="ECO:0007669"/>
    <property type="project" value="UniProtKB-UniRule"/>
</dbReference>
<feature type="compositionally biased region" description="Polar residues" evidence="6">
    <location>
        <begin position="166"/>
        <end position="175"/>
    </location>
</feature>
<dbReference type="SUPFAM" id="SSF52172">
    <property type="entry name" value="CheY-like"/>
    <property type="match status" value="1"/>
</dbReference>
<evidence type="ECO:0000256" key="5">
    <source>
        <dbReference type="PROSITE-ProRule" id="PRU00169"/>
    </source>
</evidence>
<proteinExistence type="inferred from homology"/>
<feature type="active site" evidence="3 4">
    <location>
        <position position="263"/>
    </location>
</feature>
<comment type="catalytic activity">
    <reaction evidence="2 3">
        <text>[protein]-L-glutamate 5-O-methyl ester + H2O = L-glutamyl-[protein] + methanol + H(+)</text>
        <dbReference type="Rhea" id="RHEA:23236"/>
        <dbReference type="Rhea" id="RHEA-COMP:10208"/>
        <dbReference type="Rhea" id="RHEA-COMP:10311"/>
        <dbReference type="ChEBI" id="CHEBI:15377"/>
        <dbReference type="ChEBI" id="CHEBI:15378"/>
        <dbReference type="ChEBI" id="CHEBI:17790"/>
        <dbReference type="ChEBI" id="CHEBI:29973"/>
        <dbReference type="ChEBI" id="CHEBI:82795"/>
        <dbReference type="EC" id="3.1.1.61"/>
    </reaction>
</comment>
<feature type="modified residue" description="4-aspartylphosphate" evidence="3 5">
    <location>
        <position position="56"/>
    </location>
</feature>
<dbReference type="EMBL" id="CP011058">
    <property type="protein sequence ID" value="AJY76587.1"/>
    <property type="molecule type" value="Genomic_DNA"/>
</dbReference>
<dbReference type="SMART" id="SM00448">
    <property type="entry name" value="REC"/>
    <property type="match status" value="1"/>
</dbReference>
<organism evidence="9 10">
    <name type="scientific">Paenibacillus beijingensis</name>
    <dbReference type="NCBI Taxonomy" id="1126833"/>
    <lineage>
        <taxon>Bacteria</taxon>
        <taxon>Bacillati</taxon>
        <taxon>Bacillota</taxon>
        <taxon>Bacilli</taxon>
        <taxon>Bacillales</taxon>
        <taxon>Paenibacillaceae</taxon>
        <taxon>Paenibacillus</taxon>
    </lineage>
</organism>
<dbReference type="InterPro" id="IPR035909">
    <property type="entry name" value="CheB_C"/>
</dbReference>
<evidence type="ECO:0000259" key="7">
    <source>
        <dbReference type="PROSITE" id="PS50110"/>
    </source>
</evidence>
<name>A0A0D5NNJ4_9BACL</name>
<keyword evidence="3" id="KW-0963">Cytoplasm</keyword>
<evidence type="ECO:0000256" key="2">
    <source>
        <dbReference type="ARBA" id="ARBA00048267"/>
    </source>
</evidence>
<dbReference type="Pfam" id="PF00072">
    <property type="entry name" value="Response_reg"/>
    <property type="match status" value="1"/>
</dbReference>
<dbReference type="RefSeq" id="WP_045672012.1">
    <property type="nucleotide sequence ID" value="NZ_CP011058.1"/>
</dbReference>
<keyword evidence="10" id="KW-1185">Reference proteome</keyword>
<evidence type="ECO:0000313" key="10">
    <source>
        <dbReference type="Proteomes" id="UP000032633"/>
    </source>
</evidence>
<dbReference type="PANTHER" id="PTHR42872">
    <property type="entry name" value="PROTEIN-GLUTAMATE METHYLESTERASE/PROTEIN-GLUTAMINE GLUTAMINASE"/>
    <property type="match status" value="1"/>
</dbReference>
<dbReference type="SUPFAM" id="SSF52738">
    <property type="entry name" value="Methylesterase CheB, C-terminal domain"/>
    <property type="match status" value="1"/>
</dbReference>
<evidence type="ECO:0000256" key="3">
    <source>
        <dbReference type="HAMAP-Rule" id="MF_00099"/>
    </source>
</evidence>
<dbReference type="PATRIC" id="fig|1126833.4.peg.4605"/>
<dbReference type="HOGENOM" id="CLU_000445_51_0_9"/>
<feature type="domain" description="CheB-type methylesterase" evidence="8">
    <location>
        <begin position="242"/>
        <end position="445"/>
    </location>
</feature>
<dbReference type="PANTHER" id="PTHR42872:SF3">
    <property type="entry name" value="PROTEIN-GLUTAMATE METHYLESTERASE_PROTEIN-GLUTAMINE GLUTAMINASE 1"/>
    <property type="match status" value="1"/>
</dbReference>
<feature type="region of interest" description="Disordered" evidence="6">
    <location>
        <begin position="140"/>
        <end position="239"/>
    </location>
</feature>
<dbReference type="InterPro" id="IPR011006">
    <property type="entry name" value="CheY-like_superfamily"/>
</dbReference>
<comment type="subcellular location">
    <subcellularLocation>
        <location evidence="3">Cytoplasm</location>
    </subcellularLocation>
</comment>
<comment type="domain">
    <text evidence="3">Contains a C-terminal catalytic domain, and an N-terminal region which modulates catalytic activity.</text>
</comment>
<dbReference type="GO" id="GO:0050568">
    <property type="term" value="F:protein-glutamine glutaminase activity"/>
    <property type="evidence" value="ECO:0007669"/>
    <property type="project" value="UniProtKB-UniRule"/>
</dbReference>
<evidence type="ECO:0000313" key="9">
    <source>
        <dbReference type="EMBL" id="AJY76587.1"/>
    </source>
</evidence>
<dbReference type="NCBIfam" id="NF001965">
    <property type="entry name" value="PRK00742.1"/>
    <property type="match status" value="1"/>
</dbReference>
<comment type="PTM">
    <text evidence="3">Phosphorylated by CheA. Phosphorylation of the N-terminal regulatory domain activates the methylesterase activity.</text>
</comment>
<dbReference type="InterPro" id="IPR001789">
    <property type="entry name" value="Sig_transdc_resp-reg_receiver"/>
</dbReference>
<dbReference type="STRING" id="1126833.VN24_20950"/>
<dbReference type="KEGG" id="pbj:VN24_20950"/>
<evidence type="ECO:0000256" key="1">
    <source>
        <dbReference type="ARBA" id="ARBA00022801"/>
    </source>
</evidence>
<dbReference type="GO" id="GO:0005737">
    <property type="term" value="C:cytoplasm"/>
    <property type="evidence" value="ECO:0007669"/>
    <property type="project" value="UniProtKB-SubCell"/>
</dbReference>
<dbReference type="EC" id="3.5.1.44" evidence="3"/>
<dbReference type="Gene3D" id="3.40.50.180">
    <property type="entry name" value="Methylesterase CheB, C-terminal domain"/>
    <property type="match status" value="1"/>
</dbReference>
<feature type="domain" description="Response regulatory" evidence="7">
    <location>
        <begin position="5"/>
        <end position="122"/>
    </location>
</feature>
<dbReference type="OrthoDB" id="9793421at2"/>
<dbReference type="InterPro" id="IPR000673">
    <property type="entry name" value="Sig_transdc_resp-reg_Me-estase"/>
</dbReference>
<evidence type="ECO:0000256" key="6">
    <source>
        <dbReference type="SAM" id="MobiDB-lite"/>
    </source>
</evidence>
<dbReference type="Pfam" id="PF01339">
    <property type="entry name" value="CheB_methylest"/>
    <property type="match status" value="1"/>
</dbReference>
<dbReference type="CDD" id="cd17541">
    <property type="entry name" value="REC_CheB-like"/>
    <property type="match status" value="1"/>
</dbReference>
<dbReference type="GO" id="GO:0000156">
    <property type="term" value="F:phosphorelay response regulator activity"/>
    <property type="evidence" value="ECO:0007669"/>
    <property type="project" value="InterPro"/>
</dbReference>
<feature type="active site" evidence="3 4">
    <location>
        <position position="290"/>
    </location>
</feature>
<evidence type="ECO:0000259" key="8">
    <source>
        <dbReference type="PROSITE" id="PS50122"/>
    </source>
</evidence>
<protein>
    <recommendedName>
        <fullName evidence="3">Protein-glutamate methylesterase/protein-glutamine glutaminase</fullName>
        <ecNumber evidence="3">3.1.1.61</ecNumber>
        <ecNumber evidence="3">3.5.1.44</ecNumber>
    </recommendedName>
</protein>
<comment type="catalytic activity">
    <reaction evidence="3">
        <text>L-glutaminyl-[protein] + H2O = L-glutamyl-[protein] + NH4(+)</text>
        <dbReference type="Rhea" id="RHEA:16441"/>
        <dbReference type="Rhea" id="RHEA-COMP:10207"/>
        <dbReference type="Rhea" id="RHEA-COMP:10208"/>
        <dbReference type="ChEBI" id="CHEBI:15377"/>
        <dbReference type="ChEBI" id="CHEBI:28938"/>
        <dbReference type="ChEBI" id="CHEBI:29973"/>
        <dbReference type="ChEBI" id="CHEBI:30011"/>
        <dbReference type="EC" id="3.5.1.44"/>
    </reaction>
</comment>
<sequence>MSPYRIVVVDDSPFMRKIISDLINADPDFTVVATAATGTEAVLAAAEWKPDAITMDLEMPEMNGLEALQKIMDSSPLPVIMFSGISEDNTRQTIAALQFGAFDFMRKPSVSMDMLQIGCQLLEKLKIAVQTRKRFSLALKTGSAPPANNIEHGEGKTARSKPGSLDSGSGKSANKPQELPRSGKRESGPPEQIPDVNERSSRPSSANRMGVEGRTEQAPNTSHCSNPGVPEHADVKAGISVPGPAKFEVQRQTFQHLIAIGTSTGGPRALHNVITALPEDLPAPVLVVQHMPPRFTRSLAQRLDSFSKLCVTEAEHGERLAAGTVYIAPGGSHLKLGRDSLGYYISLTNEDAVCGHRPSVDVLFRSLIPHPELQRIAVIMTGMGSDGAQGMKELAASGPAVTIAEAEETCIVYGMPRCAVENGSAKAVLPLHRIAERLINEVTKP</sequence>
<dbReference type="Proteomes" id="UP000032633">
    <property type="component" value="Chromosome"/>
</dbReference>
<comment type="similarity">
    <text evidence="3">Belongs to the CheB family.</text>
</comment>
<dbReference type="EC" id="3.1.1.61" evidence="3"/>
<dbReference type="PROSITE" id="PS50110">
    <property type="entry name" value="RESPONSE_REGULATORY"/>
    <property type="match status" value="1"/>
</dbReference>
<dbReference type="Gene3D" id="3.40.50.2300">
    <property type="match status" value="1"/>
</dbReference>
<keyword evidence="1 3" id="KW-0378">Hydrolase</keyword>
<evidence type="ECO:0000256" key="4">
    <source>
        <dbReference type="PROSITE-ProRule" id="PRU00050"/>
    </source>
</evidence>
<reference evidence="9 10" key="1">
    <citation type="journal article" date="2015" name="J. Biotechnol.">
        <title>Complete genome sequence of Paenibacillus beijingensis 7188(T) (=DSM 24997(T)), a novel rhizobacterium from jujube garden soil.</title>
        <authorList>
            <person name="Kwak Y."/>
            <person name="Shin J.H."/>
        </authorList>
    </citation>
    <scope>NUCLEOTIDE SEQUENCE [LARGE SCALE GENOMIC DNA]</scope>
    <source>
        <strain evidence="9 10">DSM 24997</strain>
    </source>
</reference>
<accession>A0A0D5NNJ4</accession>
<keyword evidence="3 4" id="KW-0145">Chemotaxis</keyword>
<feature type="active site" evidence="3 4">
    <location>
        <position position="386"/>
    </location>
</feature>
<dbReference type="GO" id="GO:0006935">
    <property type="term" value="P:chemotaxis"/>
    <property type="evidence" value="ECO:0007669"/>
    <property type="project" value="UniProtKB-UniRule"/>
</dbReference>
<dbReference type="PROSITE" id="PS50122">
    <property type="entry name" value="CHEB"/>
    <property type="match status" value="1"/>
</dbReference>